<protein>
    <submittedName>
        <fullName evidence="3">Uncharacterized protein</fullName>
    </submittedName>
</protein>
<dbReference type="PANTHER" id="PTHR38122:SF1">
    <property type="entry name" value="GLYCOPROTEIN X"/>
    <property type="match status" value="1"/>
</dbReference>
<evidence type="ECO:0000256" key="1">
    <source>
        <dbReference type="SAM" id="MobiDB-lite"/>
    </source>
</evidence>
<keyword evidence="2" id="KW-1133">Transmembrane helix</keyword>
<organism evidence="3 4">
    <name type="scientific">Sordaria macrospora</name>
    <dbReference type="NCBI Taxonomy" id="5147"/>
    <lineage>
        <taxon>Eukaryota</taxon>
        <taxon>Fungi</taxon>
        <taxon>Dikarya</taxon>
        <taxon>Ascomycota</taxon>
        <taxon>Pezizomycotina</taxon>
        <taxon>Sordariomycetes</taxon>
        <taxon>Sordariomycetidae</taxon>
        <taxon>Sordariales</taxon>
        <taxon>Sordariaceae</taxon>
        <taxon>Sordaria</taxon>
    </lineage>
</organism>
<proteinExistence type="predicted"/>
<feature type="region of interest" description="Disordered" evidence="1">
    <location>
        <begin position="297"/>
        <end position="324"/>
    </location>
</feature>
<sequence>MWDFHFLTPRDGAALGVPRVCYERCDAAFLESKSLLPRGELCAADGPFISKFNLCNSCIQTESSNAWEYGNAYRQYIEPSFGDIVQQCIGVGTTVTLSLDLPVTTTVQAIVSIIPLPTGTGEVTGTEKLTGTEVAPVFTTAPYMLPIPGIPTTSATGTSSIETSWLITSMATETNTYTLLTGQTTTVTELMIATVTRADWTGWSSGNRPARVTGERKMITSIPTNVQLVTSTDSNGVAAVSKGLGTITTTSLSPTGASVSGSKSVAGWVWAVMAVAIAIVVGTLVASFVLVKRKRSKRAKHQRSSSGSTPELPGTTGTGSGTELDSEISSAELHTDKILPTELDSKVAPVEMDTEIRFELPTDYNKEREISEEAMTPLSTCTDTPRIPVSPLEEQNLDQQIPDEQKVLVTPGLNLRNKETPQTQPKP</sequence>
<dbReference type="VEuPathDB" id="FungiDB:SMAC_08799"/>
<comment type="caution">
    <text evidence="3">The sequence shown here is derived from an EMBL/GenBank/DDBJ whole genome shotgun (WGS) entry which is preliminary data.</text>
</comment>
<keyword evidence="2" id="KW-0472">Membrane</keyword>
<gene>
    <name evidence="3" type="ORF">SMACR_08799</name>
</gene>
<evidence type="ECO:0000313" key="3">
    <source>
        <dbReference type="EMBL" id="KAA8628734.1"/>
    </source>
</evidence>
<dbReference type="OMA" id="SVAGWVW"/>
<reference evidence="3 4" key="1">
    <citation type="submission" date="2017-07" db="EMBL/GenBank/DDBJ databases">
        <title>Genome sequence of the Sordaria macrospora wild type strain R19027.</title>
        <authorList>
            <person name="Nowrousian M."/>
            <person name="Teichert I."/>
            <person name="Kueck U."/>
        </authorList>
    </citation>
    <scope>NUCLEOTIDE SEQUENCE [LARGE SCALE GENOMIC DNA]</scope>
    <source>
        <strain evidence="3 4">R19027</strain>
        <tissue evidence="3">Mycelium</tissue>
    </source>
</reference>
<dbReference type="AlphaFoldDB" id="A0A8S8ZDY7"/>
<name>A0A8S8ZDY7_SORMA</name>
<dbReference type="PANTHER" id="PTHR38122">
    <property type="entry name" value="GLYCOPROTEIN X"/>
    <property type="match status" value="1"/>
</dbReference>
<evidence type="ECO:0000313" key="4">
    <source>
        <dbReference type="Proteomes" id="UP000433876"/>
    </source>
</evidence>
<accession>A0A8S8ZDY7</accession>
<feature type="region of interest" description="Disordered" evidence="1">
    <location>
        <begin position="370"/>
        <end position="402"/>
    </location>
</feature>
<dbReference type="EMBL" id="NMPR01000166">
    <property type="protein sequence ID" value="KAA8628734.1"/>
    <property type="molecule type" value="Genomic_DNA"/>
</dbReference>
<feature type="transmembrane region" description="Helical" evidence="2">
    <location>
        <begin position="268"/>
        <end position="291"/>
    </location>
</feature>
<keyword evidence="2" id="KW-0812">Transmembrane</keyword>
<evidence type="ECO:0000256" key="2">
    <source>
        <dbReference type="SAM" id="Phobius"/>
    </source>
</evidence>
<dbReference type="Proteomes" id="UP000433876">
    <property type="component" value="Unassembled WGS sequence"/>
</dbReference>